<protein>
    <submittedName>
        <fullName evidence="1">Uncharacterized protein</fullName>
    </submittedName>
</protein>
<dbReference type="EMBL" id="MDHH01000001">
    <property type="protein sequence ID" value="OUE05212.1"/>
    <property type="molecule type" value="Genomic_DNA"/>
</dbReference>
<comment type="caution">
    <text evidence="1">The sequence shown here is derived from an EMBL/GenBank/DDBJ whole genome shotgun (WGS) entry which is preliminary data.</text>
</comment>
<accession>A0A251XNY6</accession>
<reference evidence="1 2" key="1">
    <citation type="submission" date="2016-08" db="EMBL/GenBank/DDBJ databases">
        <title>Genome sequence of Clavibacter michiganensis subsp. michiganensis strain CASJ007.</title>
        <authorList>
            <person name="Thapa S.P."/>
            <person name="Coaker G."/>
        </authorList>
    </citation>
    <scope>NUCLEOTIDE SEQUENCE [LARGE SCALE GENOMIC DNA]</scope>
    <source>
        <strain evidence="1">CASJ007</strain>
    </source>
</reference>
<dbReference type="Proteomes" id="UP000195062">
    <property type="component" value="Unassembled WGS sequence"/>
</dbReference>
<evidence type="ECO:0000313" key="1">
    <source>
        <dbReference type="EMBL" id="OUE05212.1"/>
    </source>
</evidence>
<proteinExistence type="predicted"/>
<keyword evidence="2" id="KW-1185">Reference proteome</keyword>
<evidence type="ECO:0000313" key="2">
    <source>
        <dbReference type="Proteomes" id="UP000195062"/>
    </source>
</evidence>
<name>A0A251XNY6_CLAMM</name>
<dbReference type="AlphaFoldDB" id="A0A251XNY6"/>
<gene>
    <name evidence="1" type="ORF">CMMCAS07_09705</name>
</gene>
<sequence length="53" mass="5797">MSTVKRIVSRSRSASSAPRTIEFACEVLLTKSETSATVPERPVRSVLAVMFGR</sequence>
<organism evidence="1 2">
    <name type="scientific">Clavibacter michiganensis subsp. michiganensis</name>
    <dbReference type="NCBI Taxonomy" id="33013"/>
    <lineage>
        <taxon>Bacteria</taxon>
        <taxon>Bacillati</taxon>
        <taxon>Actinomycetota</taxon>
        <taxon>Actinomycetes</taxon>
        <taxon>Micrococcales</taxon>
        <taxon>Microbacteriaceae</taxon>
        <taxon>Clavibacter</taxon>
    </lineage>
</organism>